<evidence type="ECO:0000259" key="2">
    <source>
        <dbReference type="Pfam" id="PF22494"/>
    </source>
</evidence>
<proteinExistence type="predicted"/>
<keyword evidence="4" id="KW-1185">Reference proteome</keyword>
<feature type="chain" id="PRO_5042860364" description="Choice-of-anchor I domain-containing protein" evidence="1">
    <location>
        <begin position="18"/>
        <end position="582"/>
    </location>
</feature>
<name>A0AAN9BEA9_9CAEN</name>
<evidence type="ECO:0000313" key="3">
    <source>
        <dbReference type="EMBL" id="KAK7103912.1"/>
    </source>
</evidence>
<dbReference type="InterPro" id="IPR052956">
    <property type="entry name" value="Mesenchyme-surface_protein"/>
</dbReference>
<feature type="domain" description="Choice-of-anchor I" evidence="2">
    <location>
        <begin position="137"/>
        <end position="498"/>
    </location>
</feature>
<dbReference type="PANTHER" id="PTHR46928">
    <property type="entry name" value="MESENCHYME-SPECIFIC CELL SURFACE GLYCOPROTEIN"/>
    <property type="match status" value="1"/>
</dbReference>
<dbReference type="EMBL" id="JBAMIC010000008">
    <property type="protein sequence ID" value="KAK7103912.1"/>
    <property type="molecule type" value="Genomic_DNA"/>
</dbReference>
<accession>A0AAN9BEA9</accession>
<dbReference type="AlphaFoldDB" id="A0AAN9BEA9"/>
<organism evidence="3 4">
    <name type="scientific">Littorina saxatilis</name>
    <dbReference type="NCBI Taxonomy" id="31220"/>
    <lineage>
        <taxon>Eukaryota</taxon>
        <taxon>Metazoa</taxon>
        <taxon>Spiralia</taxon>
        <taxon>Lophotrochozoa</taxon>
        <taxon>Mollusca</taxon>
        <taxon>Gastropoda</taxon>
        <taxon>Caenogastropoda</taxon>
        <taxon>Littorinimorpha</taxon>
        <taxon>Littorinoidea</taxon>
        <taxon>Littorinidae</taxon>
        <taxon>Littorina</taxon>
    </lineage>
</organism>
<evidence type="ECO:0000313" key="4">
    <source>
        <dbReference type="Proteomes" id="UP001374579"/>
    </source>
</evidence>
<feature type="signal peptide" evidence="1">
    <location>
        <begin position="1"/>
        <end position="17"/>
    </location>
</feature>
<dbReference type="SUPFAM" id="SSF50974">
    <property type="entry name" value="Nitrous oxide reductase, N-terminal domain"/>
    <property type="match status" value="1"/>
</dbReference>
<dbReference type="Proteomes" id="UP001374579">
    <property type="component" value="Unassembled WGS sequence"/>
</dbReference>
<comment type="caution">
    <text evidence="3">The sequence shown here is derived from an EMBL/GenBank/DDBJ whole genome shotgun (WGS) entry which is preliminary data.</text>
</comment>
<protein>
    <recommendedName>
        <fullName evidence="2">Choice-of-anchor I domain-containing protein</fullName>
    </recommendedName>
</protein>
<sequence>MSCLLVVLSALVAGAVGYIQLQPVDYAQLQDRAGGLTLNASTSNRLAWDDGTNTLYVLAKEPARLTVFSLSFTGMLNEIANIDLTSGARDTVGEPNHVEFCRPATPGNTARLAISYDDPEDPSQPGTVRLYQAMSQANPTLTQIIGFSVGANPVDMEFGLDCLRLLVANAGRPYMKLAAVNDPPGTISKVDMPGVLDTTSSPTITTIGFALLLENPDGTDNTANLAPLMTKQFRRTPIRDNNNDVLKVTQNMEPVSIVIAPNGQTAYVAMPKNNAIGRLNMDLDIVSEIFPLGRRSWGEFYMDASKADNAVHLENYRLYSTLQPKQVKWVVANETAWLITLDTGFLDTIPEYGYTDYDTGMNLMSSGVITGADAVMQAKLLDDTRLGQAHISTVDGRDPSGANIEDIYMFGGRGISIHDGQTLDLRTSLVDNLERVSAQFYKEVFNSAFTSPTNTPQMDRDVTSPTTGPNLSVMETGFFENVKVMFLGSGTSGMIYVYVLVPDADCPQPFFHSVYRSGGISSSWQNMYNDGSIGDIGITDMLYVGDSSDHEKLLIVTSATSNSVSVYHVQDNPVDLRKRNAN</sequence>
<gene>
    <name evidence="3" type="ORF">V1264_018707</name>
</gene>
<dbReference type="PANTHER" id="PTHR46928:SF1">
    <property type="entry name" value="MESENCHYME-SPECIFIC CELL SURFACE GLYCOPROTEIN"/>
    <property type="match status" value="1"/>
</dbReference>
<reference evidence="3 4" key="1">
    <citation type="submission" date="2024-02" db="EMBL/GenBank/DDBJ databases">
        <title>Chromosome-scale genome assembly of the rough periwinkle Littorina saxatilis.</title>
        <authorList>
            <person name="De Jode A."/>
            <person name="Faria R."/>
            <person name="Formenti G."/>
            <person name="Sims Y."/>
            <person name="Smith T.P."/>
            <person name="Tracey A."/>
            <person name="Wood J.M.D."/>
            <person name="Zagrodzka Z.B."/>
            <person name="Johannesson K."/>
            <person name="Butlin R.K."/>
            <person name="Leder E.H."/>
        </authorList>
    </citation>
    <scope>NUCLEOTIDE SEQUENCE [LARGE SCALE GENOMIC DNA]</scope>
    <source>
        <strain evidence="3">Snail1</strain>
        <tissue evidence="3">Muscle</tissue>
    </source>
</reference>
<keyword evidence="1" id="KW-0732">Signal</keyword>
<dbReference type="Pfam" id="PF22494">
    <property type="entry name" value="choice_anch_I"/>
    <property type="match status" value="1"/>
</dbReference>
<evidence type="ECO:0000256" key="1">
    <source>
        <dbReference type="SAM" id="SignalP"/>
    </source>
</evidence>
<dbReference type="InterPro" id="IPR055188">
    <property type="entry name" value="Choice_anch_I"/>
</dbReference>
<dbReference type="InterPro" id="IPR011045">
    <property type="entry name" value="N2O_reductase_N"/>
</dbReference>